<dbReference type="PANTHER" id="PTHR11002">
    <property type="entry name" value="CARBONIC ANHYDRASE"/>
    <property type="match status" value="1"/>
</dbReference>
<feature type="binding site" evidence="7">
    <location>
        <position position="72"/>
    </location>
    <ligand>
        <name>Zn(2+)</name>
        <dbReference type="ChEBI" id="CHEBI:29105"/>
    </ligand>
</feature>
<comment type="catalytic activity">
    <reaction evidence="6 8">
        <text>hydrogencarbonate + H(+) = CO2 + H2O</text>
        <dbReference type="Rhea" id="RHEA:10748"/>
        <dbReference type="ChEBI" id="CHEBI:15377"/>
        <dbReference type="ChEBI" id="CHEBI:15378"/>
        <dbReference type="ChEBI" id="CHEBI:16526"/>
        <dbReference type="ChEBI" id="CHEBI:17544"/>
        <dbReference type="EC" id="4.2.1.1"/>
    </reaction>
</comment>
<evidence type="ECO:0000256" key="7">
    <source>
        <dbReference type="PIRSR" id="PIRSR601765-1"/>
    </source>
</evidence>
<comment type="caution">
    <text evidence="9">The sequence shown here is derived from an EMBL/GenBank/DDBJ whole genome shotgun (WGS) entry which is preliminary data.</text>
</comment>
<dbReference type="RefSeq" id="WP_116712479.1">
    <property type="nucleotide sequence ID" value="NZ_LRTV01000009.1"/>
</dbReference>
<feature type="binding site" evidence="7">
    <location>
        <position position="125"/>
    </location>
    <ligand>
        <name>Zn(2+)</name>
        <dbReference type="ChEBI" id="CHEBI:29105"/>
    </ligand>
</feature>
<comment type="function">
    <text evidence="5">Catalyzes the reversible hydration of carbon dioxide to form bicarbonate.</text>
</comment>
<dbReference type="AlphaFoldDB" id="A0A3E1IZQ4"/>
<dbReference type="InterPro" id="IPR015892">
    <property type="entry name" value="Carbonic_anhydrase_CS"/>
</dbReference>
<evidence type="ECO:0000313" key="10">
    <source>
        <dbReference type="Proteomes" id="UP000259221"/>
    </source>
</evidence>
<keyword evidence="7" id="KW-0479">Metal-binding</keyword>
<evidence type="ECO:0000256" key="5">
    <source>
        <dbReference type="ARBA" id="ARBA00024993"/>
    </source>
</evidence>
<comment type="similarity">
    <text evidence="1 8">Belongs to the beta-class carbonic anhydrase family.</text>
</comment>
<evidence type="ECO:0000313" key="9">
    <source>
        <dbReference type="EMBL" id="RFD78464.1"/>
    </source>
</evidence>
<dbReference type="SUPFAM" id="SSF53056">
    <property type="entry name" value="beta-carbonic anhydrase, cab"/>
    <property type="match status" value="1"/>
</dbReference>
<dbReference type="InterPro" id="IPR001765">
    <property type="entry name" value="Carbonic_anhydrase"/>
</dbReference>
<feature type="binding site" evidence="7">
    <location>
        <position position="128"/>
    </location>
    <ligand>
        <name>Zn(2+)</name>
        <dbReference type="ChEBI" id="CHEBI:29105"/>
    </ligand>
</feature>
<dbReference type="EC" id="4.2.1.1" evidence="2 8"/>
<reference evidence="9 10" key="1">
    <citation type="submission" date="2016-02" db="EMBL/GenBank/DDBJ databases">
        <authorList>
            <person name="Alioto T."/>
            <person name="Alioto T."/>
        </authorList>
    </citation>
    <scope>NUCLEOTIDE SEQUENCE [LARGE SCALE GENOMIC DNA]</scope>
    <source>
        <strain evidence="9 10">NR010</strain>
    </source>
</reference>
<dbReference type="GO" id="GO:0008270">
    <property type="term" value="F:zinc ion binding"/>
    <property type="evidence" value="ECO:0007669"/>
    <property type="project" value="UniProtKB-UniRule"/>
</dbReference>
<evidence type="ECO:0000256" key="4">
    <source>
        <dbReference type="ARBA" id="ARBA00023239"/>
    </source>
</evidence>
<comment type="cofactor">
    <cofactor evidence="7">
        <name>Zn(2+)</name>
        <dbReference type="ChEBI" id="CHEBI:29105"/>
    </cofactor>
    <text evidence="7">Binds 1 zinc ion per subunit.</text>
</comment>
<keyword evidence="3 7" id="KW-0862">Zinc</keyword>
<protein>
    <recommendedName>
        <fullName evidence="2 8">Carbonic anhydrase</fullName>
        <ecNumber evidence="2 8">4.2.1.1</ecNumber>
    </recommendedName>
    <alternativeName>
        <fullName evidence="8">Carbonate dehydratase</fullName>
    </alternativeName>
</protein>
<dbReference type="GO" id="GO:0015976">
    <property type="term" value="P:carbon utilization"/>
    <property type="evidence" value="ECO:0007669"/>
    <property type="project" value="InterPro"/>
</dbReference>
<evidence type="ECO:0000256" key="3">
    <source>
        <dbReference type="ARBA" id="ARBA00022833"/>
    </source>
</evidence>
<organism evidence="9 10">
    <name type="scientific">Gardnerella vaginalis</name>
    <dbReference type="NCBI Taxonomy" id="2702"/>
    <lineage>
        <taxon>Bacteria</taxon>
        <taxon>Bacillati</taxon>
        <taxon>Actinomycetota</taxon>
        <taxon>Actinomycetes</taxon>
        <taxon>Bifidobacteriales</taxon>
        <taxon>Bifidobacteriaceae</taxon>
        <taxon>Gardnerella</taxon>
    </lineage>
</organism>
<dbReference type="Pfam" id="PF00484">
    <property type="entry name" value="Pro_CA"/>
    <property type="match status" value="1"/>
</dbReference>
<keyword evidence="4 8" id="KW-0456">Lyase</keyword>
<feature type="binding site" evidence="7">
    <location>
        <position position="74"/>
    </location>
    <ligand>
        <name>Zn(2+)</name>
        <dbReference type="ChEBI" id="CHEBI:29105"/>
    </ligand>
</feature>
<sequence length="229" mass="24625">MQEVIDEDCVNKNCANKDFINENSVLATSVWSAMLAGNRKFAEGKSTHAGVNSETRMKLIDGQHPGAVVLSCADSRVAPEFVFDAGLGDIFSVRAAGEMLDDAVIASLEYAVTDLGVKVLVVLGHEHCGAVKAVVPTVQKLVAQYGEDETSEIIESSESILLRSLGPAALAGIEEELDTDDIERIHVSNILAEICDKSQIIREAVFNDTLMLVGARYRMNDGLVEVLSC</sequence>
<dbReference type="Gene3D" id="3.40.1050.10">
    <property type="entry name" value="Carbonic anhydrase"/>
    <property type="match status" value="1"/>
</dbReference>
<dbReference type="SMART" id="SM00947">
    <property type="entry name" value="Pro_CA"/>
    <property type="match status" value="1"/>
</dbReference>
<dbReference type="PROSITE" id="PS00704">
    <property type="entry name" value="PROK_CO2_ANHYDRASE_1"/>
    <property type="match status" value="1"/>
</dbReference>
<dbReference type="InterPro" id="IPR036874">
    <property type="entry name" value="Carbonic_anhydrase_sf"/>
</dbReference>
<proteinExistence type="inferred from homology"/>
<evidence type="ECO:0000256" key="2">
    <source>
        <dbReference type="ARBA" id="ARBA00012925"/>
    </source>
</evidence>
<evidence type="ECO:0000256" key="1">
    <source>
        <dbReference type="ARBA" id="ARBA00006217"/>
    </source>
</evidence>
<evidence type="ECO:0000256" key="8">
    <source>
        <dbReference type="RuleBase" id="RU003956"/>
    </source>
</evidence>
<name>A0A3E1IZQ4_GARVA</name>
<evidence type="ECO:0000256" key="6">
    <source>
        <dbReference type="ARBA" id="ARBA00048348"/>
    </source>
</evidence>
<gene>
    <name evidence="9" type="ORF">AXE77_04990</name>
</gene>
<dbReference type="GO" id="GO:0004089">
    <property type="term" value="F:carbonate dehydratase activity"/>
    <property type="evidence" value="ECO:0007669"/>
    <property type="project" value="UniProtKB-UniRule"/>
</dbReference>
<accession>A0A3E1IZQ4</accession>
<dbReference type="OrthoDB" id="9797527at2"/>
<comment type="function">
    <text evidence="8">Reversible hydration of carbon dioxide.</text>
</comment>
<dbReference type="Proteomes" id="UP000259221">
    <property type="component" value="Unassembled WGS sequence"/>
</dbReference>
<dbReference type="PANTHER" id="PTHR11002:SF79">
    <property type="entry name" value="CARBONIC ANHYDRASE 2"/>
    <property type="match status" value="1"/>
</dbReference>
<dbReference type="PROSITE" id="PS00705">
    <property type="entry name" value="PROK_CO2_ANHYDRASE_2"/>
    <property type="match status" value="1"/>
</dbReference>
<dbReference type="EMBL" id="LRTV01000009">
    <property type="protein sequence ID" value="RFD78464.1"/>
    <property type="molecule type" value="Genomic_DNA"/>
</dbReference>